<evidence type="ECO:0000259" key="2">
    <source>
        <dbReference type="Pfam" id="PF18962"/>
    </source>
</evidence>
<dbReference type="Proteomes" id="UP000029736">
    <property type="component" value="Unassembled WGS sequence"/>
</dbReference>
<keyword evidence="4" id="KW-1185">Reference proteome</keyword>
<accession>A0A098SBD0</accession>
<dbReference type="RefSeq" id="WP_044216240.1">
    <property type="nucleotide sequence ID" value="NZ_JBKAGJ010000053.1"/>
</dbReference>
<dbReference type="OrthoDB" id="1491447at2"/>
<dbReference type="NCBIfam" id="TIGR04183">
    <property type="entry name" value="Por_Secre_tail"/>
    <property type="match status" value="1"/>
</dbReference>
<dbReference type="EMBL" id="JPOS01000006">
    <property type="protein sequence ID" value="KGE89455.1"/>
    <property type="molecule type" value="Genomic_DNA"/>
</dbReference>
<comment type="caution">
    <text evidence="3">The sequence shown here is derived from an EMBL/GenBank/DDBJ whole genome shotgun (WGS) entry which is preliminary data.</text>
</comment>
<dbReference type="PROSITE" id="PS51257">
    <property type="entry name" value="PROKAR_LIPOPROTEIN"/>
    <property type="match status" value="1"/>
</dbReference>
<dbReference type="STRING" id="1524460.IX84_02405"/>
<evidence type="ECO:0000256" key="1">
    <source>
        <dbReference type="SAM" id="SignalP"/>
    </source>
</evidence>
<feature type="domain" description="Secretion system C-terminal sorting" evidence="2">
    <location>
        <begin position="298"/>
        <end position="373"/>
    </location>
</feature>
<evidence type="ECO:0000313" key="4">
    <source>
        <dbReference type="Proteomes" id="UP000029736"/>
    </source>
</evidence>
<evidence type="ECO:0000313" key="3">
    <source>
        <dbReference type="EMBL" id="KGE89455.1"/>
    </source>
</evidence>
<keyword evidence="1" id="KW-0732">Signal</keyword>
<sequence length="377" mass="41619">MKHSVLSTILAVFSCIGLAAQPVIQNGTFPQVGDSLRVSVDNLPSGIDLEDAAANQSWNFTTLQSAFVNTTPVVTVQQADGYFGFPGADYAVVGDNANFFYRTTAGKVELLGFYGEDPAGLGIEGIFRYEPPLIERRAPLQYLDVNTSGTNISFAFSADDLPDQITDLLPISPDSIRIRLNSERTEEADAWGTLTIPGGIYDVLREKRTEEQQIRLDAKIGFFNWFDITDIALELLQLEALEPRTTISYRFFSNEAVEPIAEVQTLNEGATISSVTYKAGTTSSLRPVETALPGVYAYPNPAIVNVRFEFANLPADNYTVSIFNILGVKEWSRRYYVDGGRTEKVDISALRKGTYFYSIADSRGKTLVTKRLIVVRP</sequence>
<dbReference type="InterPro" id="IPR026444">
    <property type="entry name" value="Secre_tail"/>
</dbReference>
<feature type="signal peptide" evidence="1">
    <location>
        <begin position="1"/>
        <end position="19"/>
    </location>
</feature>
<dbReference type="Pfam" id="PF18962">
    <property type="entry name" value="Por_Secre_tail"/>
    <property type="match status" value="1"/>
</dbReference>
<reference evidence="3 4" key="1">
    <citation type="journal article" date="2014" name="Int. J. Syst. Evol. Microbiol.">
        <title>Phaeodactylibacter xiamenensis gen. nov., sp. nov., a member of the family Saprospiraceae isolated from the marine alga Phaeodactylum tricornutum.</title>
        <authorList>
            <person name="Chen Z.Jr."/>
            <person name="Lei X."/>
            <person name="Lai Q."/>
            <person name="Li Y."/>
            <person name="Zhang B."/>
            <person name="Zhang J."/>
            <person name="Zhang H."/>
            <person name="Yang L."/>
            <person name="Zheng W."/>
            <person name="Tian Y."/>
            <person name="Yu Z."/>
            <person name="Xu H.Jr."/>
            <person name="Zheng T."/>
        </authorList>
    </citation>
    <scope>NUCLEOTIDE SEQUENCE [LARGE SCALE GENOMIC DNA]</scope>
    <source>
        <strain evidence="3 4">KD52</strain>
    </source>
</reference>
<dbReference type="AlphaFoldDB" id="A0A098SBD0"/>
<gene>
    <name evidence="3" type="ORF">IX84_02405</name>
</gene>
<name>A0A098SBD0_9BACT</name>
<organism evidence="3 4">
    <name type="scientific">Phaeodactylibacter xiamenensis</name>
    <dbReference type="NCBI Taxonomy" id="1524460"/>
    <lineage>
        <taxon>Bacteria</taxon>
        <taxon>Pseudomonadati</taxon>
        <taxon>Bacteroidota</taxon>
        <taxon>Saprospiria</taxon>
        <taxon>Saprospirales</taxon>
        <taxon>Haliscomenobacteraceae</taxon>
        <taxon>Phaeodactylibacter</taxon>
    </lineage>
</organism>
<protein>
    <recommendedName>
        <fullName evidence="2">Secretion system C-terminal sorting domain-containing protein</fullName>
    </recommendedName>
</protein>
<feature type="chain" id="PRO_5001940107" description="Secretion system C-terminal sorting domain-containing protein" evidence="1">
    <location>
        <begin position="20"/>
        <end position="377"/>
    </location>
</feature>
<proteinExistence type="predicted"/>